<feature type="transmembrane region" description="Helical" evidence="1">
    <location>
        <begin position="120"/>
        <end position="141"/>
    </location>
</feature>
<accession>A0A523BD04</accession>
<evidence type="ECO:0000313" key="2">
    <source>
        <dbReference type="EMBL" id="TDA38827.1"/>
    </source>
</evidence>
<proteinExistence type="predicted"/>
<keyword evidence="1" id="KW-1133">Transmembrane helix</keyword>
<dbReference type="EMBL" id="QNVH01000027">
    <property type="protein sequence ID" value="TDA38827.1"/>
    <property type="molecule type" value="Genomic_DNA"/>
</dbReference>
<keyword evidence="1" id="KW-0472">Membrane</keyword>
<dbReference type="Proteomes" id="UP000315399">
    <property type="component" value="Unassembled WGS sequence"/>
</dbReference>
<feature type="transmembrane region" description="Helical" evidence="1">
    <location>
        <begin position="47"/>
        <end position="72"/>
    </location>
</feature>
<sequence length="168" mass="18857">MRITRILSKLLILVMLILLGYILMPYFQQLNIMIPIINMPLVTLGSVTILAVVGILLYRILADTLLLLNPISKAIRVIFRKMTMDHVTLVKRAIYDILFLIALIITLTALLPVVSAFPVIGIYFATGLPLIALAVVILIFWDLGKILYSEVEQLAEILAEKLESINEE</sequence>
<dbReference type="AlphaFoldDB" id="A0A523BD04"/>
<feature type="transmembrane region" description="Helical" evidence="1">
    <location>
        <begin position="7"/>
        <end position="27"/>
    </location>
</feature>
<comment type="caution">
    <text evidence="2">The sequence shown here is derived from an EMBL/GenBank/DDBJ whole genome shotgun (WGS) entry which is preliminary data.</text>
</comment>
<evidence type="ECO:0008006" key="4">
    <source>
        <dbReference type="Google" id="ProtNLM"/>
    </source>
</evidence>
<reference evidence="2 3" key="1">
    <citation type="journal article" date="2019" name="Nat. Microbiol.">
        <title>Expanding anaerobic alkane metabolism in the domain of Archaea.</title>
        <authorList>
            <person name="Wang Y."/>
            <person name="Wegener G."/>
            <person name="Hou J."/>
            <person name="Wang F."/>
            <person name="Xiao X."/>
        </authorList>
    </citation>
    <scope>NUCLEOTIDE SEQUENCE [LARGE SCALE GENOMIC DNA]</scope>
    <source>
        <strain evidence="2">WYZ-LMO10</strain>
    </source>
</reference>
<name>A0A523BD04_9CREN</name>
<protein>
    <recommendedName>
        <fullName evidence="4">DUF2975 domain-containing protein</fullName>
    </recommendedName>
</protein>
<keyword evidence="1" id="KW-0812">Transmembrane</keyword>
<gene>
    <name evidence="2" type="ORF">DSO08_03540</name>
</gene>
<feature type="transmembrane region" description="Helical" evidence="1">
    <location>
        <begin position="93"/>
        <end position="114"/>
    </location>
</feature>
<organism evidence="2 3">
    <name type="scientific">Thermoproteota archaeon</name>
    <dbReference type="NCBI Taxonomy" id="2056631"/>
    <lineage>
        <taxon>Archaea</taxon>
        <taxon>Thermoproteota</taxon>
    </lineage>
</organism>
<evidence type="ECO:0000256" key="1">
    <source>
        <dbReference type="SAM" id="Phobius"/>
    </source>
</evidence>
<evidence type="ECO:0000313" key="3">
    <source>
        <dbReference type="Proteomes" id="UP000315399"/>
    </source>
</evidence>